<feature type="domain" description="M23ase beta-sheet core" evidence="1">
    <location>
        <begin position="109"/>
        <end position="208"/>
    </location>
</feature>
<dbReference type="RefSeq" id="WP_227191869.1">
    <property type="nucleotide sequence ID" value="NZ_JAOQJU010000002.1"/>
</dbReference>
<proteinExistence type="predicted"/>
<accession>A0ABT2RJ60</accession>
<keyword evidence="3" id="KW-1185">Reference proteome</keyword>
<dbReference type="SUPFAM" id="SSF51261">
    <property type="entry name" value="Duplicated hybrid motif"/>
    <property type="match status" value="1"/>
</dbReference>
<sequence>MKLDTGRIFLLLLLVSFFTVLSEHALYNKGIENRRAEETVEAEEYRRRFFSDEMLGAKDTLSEACRSFLNRVEADAQYFPIPESTLDESLTVSYVNSWMAERSYKGESVHEGTDIMAGENVRGLYPVLSMSDGVVTNIGWLEKGGYRVGITSPNGVYFYYAHLESYADIKKGDNIKAGQLLGFMGDSGYGEEGTVGRFDVHLHLGIYSWDTGEEISVNPYFLLQKLETKKLKYAYS</sequence>
<dbReference type="InterPro" id="IPR050570">
    <property type="entry name" value="Cell_wall_metabolism_enzyme"/>
</dbReference>
<dbReference type="EMBL" id="JAOQJU010000002">
    <property type="protein sequence ID" value="MCU6685447.1"/>
    <property type="molecule type" value="Genomic_DNA"/>
</dbReference>
<comment type="caution">
    <text evidence="2">The sequence shown here is derived from an EMBL/GenBank/DDBJ whole genome shotgun (WGS) entry which is preliminary data.</text>
</comment>
<protein>
    <submittedName>
        <fullName evidence="2">M23 family metallopeptidase</fullName>
    </submittedName>
</protein>
<name>A0ABT2RJ60_9FIRM</name>
<evidence type="ECO:0000259" key="1">
    <source>
        <dbReference type="Pfam" id="PF01551"/>
    </source>
</evidence>
<dbReference type="InterPro" id="IPR011055">
    <property type="entry name" value="Dup_hybrid_motif"/>
</dbReference>
<reference evidence="2 3" key="1">
    <citation type="journal article" date="2021" name="ISME Commun">
        <title>Automated analysis of genomic sequences facilitates high-throughput and comprehensive description of bacteria.</title>
        <authorList>
            <person name="Hitch T.C.A."/>
        </authorList>
    </citation>
    <scope>NUCLEOTIDE SEQUENCE [LARGE SCALE GENOMIC DNA]</scope>
    <source>
        <strain evidence="2 3">Sanger_03</strain>
    </source>
</reference>
<dbReference type="Gene3D" id="2.70.70.10">
    <property type="entry name" value="Glucose Permease (Domain IIA)"/>
    <property type="match status" value="1"/>
</dbReference>
<dbReference type="Pfam" id="PF01551">
    <property type="entry name" value="Peptidase_M23"/>
    <property type="match status" value="1"/>
</dbReference>
<dbReference type="PANTHER" id="PTHR21666:SF268">
    <property type="entry name" value="PEPTIDASE M23 DOMAIN-CONTAINING PROTEIN"/>
    <property type="match status" value="1"/>
</dbReference>
<evidence type="ECO:0000313" key="2">
    <source>
        <dbReference type="EMBL" id="MCU6685447.1"/>
    </source>
</evidence>
<dbReference type="PANTHER" id="PTHR21666">
    <property type="entry name" value="PEPTIDASE-RELATED"/>
    <property type="match status" value="1"/>
</dbReference>
<dbReference type="InterPro" id="IPR016047">
    <property type="entry name" value="M23ase_b-sheet_dom"/>
</dbReference>
<evidence type="ECO:0000313" key="3">
    <source>
        <dbReference type="Proteomes" id="UP001652431"/>
    </source>
</evidence>
<dbReference type="CDD" id="cd12797">
    <property type="entry name" value="M23_peptidase"/>
    <property type="match status" value="1"/>
</dbReference>
<dbReference type="Proteomes" id="UP001652431">
    <property type="component" value="Unassembled WGS sequence"/>
</dbReference>
<gene>
    <name evidence="2" type="ORF">OCV99_02570</name>
</gene>
<organism evidence="2 3">
    <name type="scientific">Dorea acetigenes</name>
    <dbReference type="NCBI Taxonomy" id="2981787"/>
    <lineage>
        <taxon>Bacteria</taxon>
        <taxon>Bacillati</taxon>
        <taxon>Bacillota</taxon>
        <taxon>Clostridia</taxon>
        <taxon>Lachnospirales</taxon>
        <taxon>Lachnospiraceae</taxon>
        <taxon>Dorea</taxon>
    </lineage>
</organism>